<dbReference type="Gene3D" id="3.30.565.10">
    <property type="entry name" value="Histidine kinase-like ATPase, C-terminal domain"/>
    <property type="match status" value="1"/>
</dbReference>
<feature type="transmembrane region" description="Helical" evidence="9">
    <location>
        <begin position="110"/>
        <end position="131"/>
    </location>
</feature>
<sequence>MELLAPTRRWLAGLLGMAYLFDVVVNIGSGWAAEALVPVPLLAFTLVALARPALGVAGGALWLVGVSVAALATGVGISNRIGVEGFLLSETVAIGALTAIAVWRCRAGTSVTLVGLLAAGGAVAALLRQLTLHYDPDIAVAEVVLSVLSGAIVIVGGCLVGYALRAHEERGSLTKAGDLIRRQWPLAVALAVLMLVDLTSTAGNLTGYNLIFVALFALIVGTAVCAVLSPTAPLRYAVISTVAMLSATIGLAPMIFLFGYNDQFPVPVSIAAAHMALVAYLVRYASRTDAAVGIAALAGVDLISVISVVGSIGMSREFLLIAAFLLVVSMATGQYFRSRDRERAQTVRVAVTGAQQAERMALARELHDVVAHHVTGIVVAAQAAQLVGDANPAAAVHALGRIEAAGGEALAAMRMLVGSMRGAPVAGAEGQATMDLAADLRSLVHNFHGPEIDMSLDLPVSLPPEAGRSVLRIVQEALTNVGKHARDAQRVTITIGVVDDELRLRVADDATRVEMRPPGGSGGYGLVGMRERIDLLGGRFAAGPGDPNGWIVDAGFPLRTDRKGSA</sequence>
<evidence type="ECO:0000256" key="9">
    <source>
        <dbReference type="SAM" id="Phobius"/>
    </source>
</evidence>
<dbReference type="InterPro" id="IPR036890">
    <property type="entry name" value="HATPase_C_sf"/>
</dbReference>
<keyword evidence="4" id="KW-0808">Transferase</keyword>
<keyword evidence="5" id="KW-0547">Nucleotide-binding</keyword>
<dbReference type="InterPro" id="IPR050482">
    <property type="entry name" value="Sensor_HK_TwoCompSys"/>
</dbReference>
<feature type="domain" description="Signal transduction histidine kinase subgroup 3 dimerisation and phosphoacceptor" evidence="11">
    <location>
        <begin position="358"/>
        <end position="421"/>
    </location>
</feature>
<dbReference type="InterPro" id="IPR011712">
    <property type="entry name" value="Sig_transdc_His_kin_sub3_dim/P"/>
</dbReference>
<accession>A0A1H9P8Z1</accession>
<evidence type="ECO:0000256" key="7">
    <source>
        <dbReference type="ARBA" id="ARBA00022840"/>
    </source>
</evidence>
<feature type="transmembrane region" description="Helical" evidence="9">
    <location>
        <begin position="35"/>
        <end position="54"/>
    </location>
</feature>
<comment type="catalytic activity">
    <reaction evidence="1">
        <text>ATP + protein L-histidine = ADP + protein N-phospho-L-histidine.</text>
        <dbReference type="EC" id="2.7.13.3"/>
    </reaction>
</comment>
<evidence type="ECO:0000313" key="13">
    <source>
        <dbReference type="Proteomes" id="UP000199051"/>
    </source>
</evidence>
<proteinExistence type="predicted"/>
<feature type="transmembrane region" description="Helical" evidence="9">
    <location>
        <begin position="294"/>
        <end position="312"/>
    </location>
</feature>
<dbReference type="AlphaFoldDB" id="A0A1H9P8Z1"/>
<feature type="transmembrane region" description="Helical" evidence="9">
    <location>
        <begin position="236"/>
        <end position="258"/>
    </location>
</feature>
<feature type="transmembrane region" description="Helical" evidence="9">
    <location>
        <begin position="208"/>
        <end position="229"/>
    </location>
</feature>
<dbReference type="PANTHER" id="PTHR24421">
    <property type="entry name" value="NITRATE/NITRITE SENSOR PROTEIN NARX-RELATED"/>
    <property type="match status" value="1"/>
</dbReference>
<dbReference type="EC" id="2.7.13.3" evidence="2"/>
<evidence type="ECO:0000256" key="6">
    <source>
        <dbReference type="ARBA" id="ARBA00022777"/>
    </source>
</evidence>
<evidence type="ECO:0000256" key="2">
    <source>
        <dbReference type="ARBA" id="ARBA00012438"/>
    </source>
</evidence>
<keyword evidence="9" id="KW-0812">Transmembrane</keyword>
<dbReference type="Pfam" id="PF07730">
    <property type="entry name" value="HisKA_3"/>
    <property type="match status" value="1"/>
</dbReference>
<dbReference type="STRING" id="155974.SAMN04487818_103346"/>
<dbReference type="GO" id="GO:0000155">
    <property type="term" value="F:phosphorelay sensor kinase activity"/>
    <property type="evidence" value="ECO:0007669"/>
    <property type="project" value="InterPro"/>
</dbReference>
<feature type="domain" description="Histidine kinase/HSP90-like ATPase" evidence="10">
    <location>
        <begin position="469"/>
        <end position="552"/>
    </location>
</feature>
<evidence type="ECO:0000256" key="3">
    <source>
        <dbReference type="ARBA" id="ARBA00022553"/>
    </source>
</evidence>
<keyword evidence="9" id="KW-1133">Transmembrane helix</keyword>
<feature type="transmembrane region" description="Helical" evidence="9">
    <location>
        <begin position="318"/>
        <end position="336"/>
    </location>
</feature>
<feature type="transmembrane region" description="Helical" evidence="9">
    <location>
        <begin position="61"/>
        <end position="79"/>
    </location>
</feature>
<dbReference type="GO" id="GO:0016020">
    <property type="term" value="C:membrane"/>
    <property type="evidence" value="ECO:0007669"/>
    <property type="project" value="InterPro"/>
</dbReference>
<keyword evidence="3" id="KW-0597">Phosphoprotein</keyword>
<dbReference type="GO" id="GO:0046983">
    <property type="term" value="F:protein dimerization activity"/>
    <property type="evidence" value="ECO:0007669"/>
    <property type="project" value="InterPro"/>
</dbReference>
<keyword evidence="9" id="KW-0472">Membrane</keyword>
<dbReference type="InterPro" id="IPR003594">
    <property type="entry name" value="HATPase_dom"/>
</dbReference>
<keyword evidence="6 12" id="KW-0418">Kinase</keyword>
<gene>
    <name evidence="12" type="ORF">SAMN04487818_103346</name>
</gene>
<dbReference type="Gene3D" id="1.20.5.1930">
    <property type="match status" value="1"/>
</dbReference>
<dbReference type="SUPFAM" id="SSF55874">
    <property type="entry name" value="ATPase domain of HSP90 chaperone/DNA topoisomerase II/histidine kinase"/>
    <property type="match status" value="1"/>
</dbReference>
<feature type="transmembrane region" description="Helical" evidence="9">
    <location>
        <begin position="184"/>
        <end position="202"/>
    </location>
</feature>
<name>A0A1H9P8Z1_9PSEU</name>
<dbReference type="RefSeq" id="WP_092775777.1">
    <property type="nucleotide sequence ID" value="NZ_FOGI01000003.1"/>
</dbReference>
<reference evidence="13" key="1">
    <citation type="submission" date="2016-10" db="EMBL/GenBank/DDBJ databases">
        <authorList>
            <person name="Varghese N."/>
            <person name="Submissions S."/>
        </authorList>
    </citation>
    <scope>NUCLEOTIDE SEQUENCE [LARGE SCALE GENOMIC DNA]</scope>
    <source>
        <strain evidence="13">DSM 44260</strain>
    </source>
</reference>
<evidence type="ECO:0000256" key="5">
    <source>
        <dbReference type="ARBA" id="ARBA00022741"/>
    </source>
</evidence>
<evidence type="ECO:0000259" key="10">
    <source>
        <dbReference type="Pfam" id="PF02518"/>
    </source>
</evidence>
<evidence type="ECO:0000313" key="12">
    <source>
        <dbReference type="EMBL" id="SER44666.1"/>
    </source>
</evidence>
<dbReference type="GO" id="GO:0005524">
    <property type="term" value="F:ATP binding"/>
    <property type="evidence" value="ECO:0007669"/>
    <property type="project" value="UniProtKB-KW"/>
</dbReference>
<feature type="transmembrane region" description="Helical" evidence="9">
    <location>
        <begin position="264"/>
        <end position="282"/>
    </location>
</feature>
<keyword evidence="8" id="KW-0902">Two-component regulatory system</keyword>
<protein>
    <recommendedName>
        <fullName evidence="2">histidine kinase</fullName>
        <ecNumber evidence="2">2.7.13.3</ecNumber>
    </recommendedName>
</protein>
<feature type="transmembrane region" description="Helical" evidence="9">
    <location>
        <begin position="85"/>
        <end position="103"/>
    </location>
</feature>
<keyword evidence="7" id="KW-0067">ATP-binding</keyword>
<dbReference type="PANTHER" id="PTHR24421:SF10">
    <property type="entry name" value="NITRATE_NITRITE SENSOR PROTEIN NARQ"/>
    <property type="match status" value="1"/>
</dbReference>
<evidence type="ECO:0000256" key="4">
    <source>
        <dbReference type="ARBA" id="ARBA00022679"/>
    </source>
</evidence>
<keyword evidence="13" id="KW-1185">Reference proteome</keyword>
<dbReference type="Pfam" id="PF02518">
    <property type="entry name" value="HATPase_c"/>
    <property type="match status" value="1"/>
</dbReference>
<evidence type="ECO:0000256" key="1">
    <source>
        <dbReference type="ARBA" id="ARBA00000085"/>
    </source>
</evidence>
<feature type="transmembrane region" description="Helical" evidence="9">
    <location>
        <begin position="143"/>
        <end position="164"/>
    </location>
</feature>
<evidence type="ECO:0000259" key="11">
    <source>
        <dbReference type="Pfam" id="PF07730"/>
    </source>
</evidence>
<dbReference type="Proteomes" id="UP000199051">
    <property type="component" value="Unassembled WGS sequence"/>
</dbReference>
<evidence type="ECO:0000256" key="8">
    <source>
        <dbReference type="ARBA" id="ARBA00023012"/>
    </source>
</evidence>
<dbReference type="CDD" id="cd16917">
    <property type="entry name" value="HATPase_UhpB-NarQ-NarX-like"/>
    <property type="match status" value="1"/>
</dbReference>
<organism evidence="12 13">
    <name type="scientific">Actinokineospora terrae</name>
    <dbReference type="NCBI Taxonomy" id="155974"/>
    <lineage>
        <taxon>Bacteria</taxon>
        <taxon>Bacillati</taxon>
        <taxon>Actinomycetota</taxon>
        <taxon>Actinomycetes</taxon>
        <taxon>Pseudonocardiales</taxon>
        <taxon>Pseudonocardiaceae</taxon>
        <taxon>Actinokineospora</taxon>
    </lineage>
</organism>
<dbReference type="EMBL" id="FOGI01000003">
    <property type="protein sequence ID" value="SER44666.1"/>
    <property type="molecule type" value="Genomic_DNA"/>
</dbReference>